<dbReference type="Pfam" id="PF00245">
    <property type="entry name" value="Alk_phosphatase"/>
    <property type="match status" value="1"/>
</dbReference>
<dbReference type="CDD" id="cd16012">
    <property type="entry name" value="ALP"/>
    <property type="match status" value="1"/>
</dbReference>
<evidence type="ECO:0000313" key="5">
    <source>
        <dbReference type="EMBL" id="QTA78928.1"/>
    </source>
</evidence>
<gene>
    <name evidence="5" type="primary">phoB</name>
    <name evidence="5" type="ORF">dnl_11760</name>
</gene>
<evidence type="ECO:0000256" key="3">
    <source>
        <dbReference type="PIRSR" id="PIRSR601952-2"/>
    </source>
</evidence>
<dbReference type="InterPro" id="IPR001952">
    <property type="entry name" value="Alkaline_phosphatase"/>
</dbReference>
<name>A0A975GF67_9BACT</name>
<reference evidence="5" key="1">
    <citation type="journal article" date="2021" name="Microb. Physiol.">
        <title>Proteogenomic Insights into the Physiology of Marine, Sulfate-Reducing, Filamentous Desulfonema limicola and Desulfonema magnum.</title>
        <authorList>
            <person name="Schnaars V."/>
            <person name="Wohlbrand L."/>
            <person name="Scheve S."/>
            <person name="Hinrichs C."/>
            <person name="Reinhardt R."/>
            <person name="Rabus R."/>
        </authorList>
    </citation>
    <scope>NUCLEOTIDE SEQUENCE</scope>
    <source>
        <strain evidence="5">5ac10</strain>
    </source>
</reference>
<sequence>MGKKLKTRLFITALIIFSGLIFPFQSYSEPGKIKNIIILIGDGMGFQQLGLLNSYAKYAPDSIYKDRKRITAVEQVMQAGVIGCVYHEAANVLVTDSAASGTQIASGKWAGSEMIGIDEHGSPAETILEKAKKMGKAAGLVSDTRVTHATPAAFAAHQPRRTKENEIAQDILNNEVDIILGGGLGYWIPEQANDKESEIYKILTQKTLGQVYIKSKRKDNLNLIDEAVQKGYVPVFTREQMNKACGDKILGLFSYSGMPDGIVQTLNNDNPERSFPNLREMTIKAIEILEKNDNGFFLMVEAGQVDWACHNNDTGTLLHELLQFDTTLDYIFQWVKNRNDTLLIVTADHETGGFGFSYSRMNIPQPQDFPGNNFPGEKFAPSFNFGTHNILDRIYNQKLSYFGIMREFDSLPKPEQTAKMMADIVNKYTDFPIKEDEAAQILEIERNKYYIQGHDVLGAEIFPKINDFKEFYVYGREIRTGILGRVAGKYQNTVWSTGTHTNAPVPLVVYGPEEISSRFSKMLHTTELGKLAADAFIRQ</sequence>
<feature type="binding site" evidence="3">
    <location>
        <position position="42"/>
    </location>
    <ligand>
        <name>Mg(2+)</name>
        <dbReference type="ChEBI" id="CHEBI:18420"/>
    </ligand>
</feature>
<evidence type="ECO:0000256" key="1">
    <source>
        <dbReference type="ARBA" id="ARBA00022553"/>
    </source>
</evidence>
<feature type="binding site" evidence="3">
    <location>
        <position position="150"/>
    </location>
    <ligand>
        <name>Mg(2+)</name>
        <dbReference type="ChEBI" id="CHEBI:18420"/>
    </ligand>
</feature>
<dbReference type="SUPFAM" id="SSF53649">
    <property type="entry name" value="Alkaline phosphatase-like"/>
    <property type="match status" value="1"/>
</dbReference>
<comment type="similarity">
    <text evidence="4">Belongs to the alkaline phosphatase family.</text>
</comment>
<keyword evidence="3" id="KW-0479">Metal-binding</keyword>
<keyword evidence="3" id="KW-0460">Magnesium</keyword>
<accession>A0A975GF67</accession>
<dbReference type="Proteomes" id="UP000663720">
    <property type="component" value="Chromosome"/>
</dbReference>
<feature type="binding site" evidence="3">
    <location>
        <position position="42"/>
    </location>
    <ligand>
        <name>Zn(2+)</name>
        <dbReference type="ChEBI" id="CHEBI:29105"/>
        <label>2</label>
    </ligand>
</feature>
<dbReference type="EMBL" id="CP061799">
    <property type="protein sequence ID" value="QTA78928.1"/>
    <property type="molecule type" value="Genomic_DNA"/>
</dbReference>
<dbReference type="PANTHER" id="PTHR11596">
    <property type="entry name" value="ALKALINE PHOSPHATASE"/>
    <property type="match status" value="1"/>
</dbReference>
<keyword evidence="6" id="KW-1185">Reference proteome</keyword>
<dbReference type="Gene3D" id="1.10.1200.140">
    <property type="entry name" value="Alkaline phosphatase, crown domain"/>
    <property type="match status" value="1"/>
</dbReference>
<dbReference type="Gene3D" id="3.40.720.10">
    <property type="entry name" value="Alkaline Phosphatase, subunit A"/>
    <property type="match status" value="1"/>
</dbReference>
<proteinExistence type="inferred from homology"/>
<keyword evidence="1" id="KW-0597">Phosphoprotein</keyword>
<feature type="binding site" evidence="3">
    <location>
        <position position="306"/>
    </location>
    <ligand>
        <name>Zn(2+)</name>
        <dbReference type="ChEBI" id="CHEBI:29105"/>
        <label>2</label>
    </ligand>
</feature>
<organism evidence="5 6">
    <name type="scientific">Desulfonema limicola</name>
    <dbReference type="NCBI Taxonomy" id="45656"/>
    <lineage>
        <taxon>Bacteria</taxon>
        <taxon>Pseudomonadati</taxon>
        <taxon>Thermodesulfobacteriota</taxon>
        <taxon>Desulfobacteria</taxon>
        <taxon>Desulfobacterales</taxon>
        <taxon>Desulfococcaceae</taxon>
        <taxon>Desulfonema</taxon>
    </lineage>
</organism>
<dbReference type="RefSeq" id="WP_207690737.1">
    <property type="nucleotide sequence ID" value="NZ_CP061799.1"/>
</dbReference>
<comment type="cofactor">
    <cofactor evidence="3">
        <name>Zn(2+)</name>
        <dbReference type="ChEBI" id="CHEBI:29105"/>
    </cofactor>
    <text evidence="3">Binds 2 Zn(2+) ions.</text>
</comment>
<feature type="binding site" evidence="3">
    <location>
        <position position="348"/>
    </location>
    <ligand>
        <name>Zn(2+)</name>
        <dbReference type="ChEBI" id="CHEBI:29105"/>
        <label>2</label>
    </ligand>
</feature>
<evidence type="ECO:0000256" key="4">
    <source>
        <dbReference type="RuleBase" id="RU003946"/>
    </source>
</evidence>
<evidence type="ECO:0000256" key="2">
    <source>
        <dbReference type="PIRSR" id="PIRSR601952-1"/>
    </source>
</evidence>
<comment type="cofactor">
    <cofactor evidence="3">
        <name>Mg(2+)</name>
        <dbReference type="ChEBI" id="CHEBI:18420"/>
    </cofactor>
    <text evidence="3">Binds 1 Mg(2+) ion.</text>
</comment>
<dbReference type="SMART" id="SM00098">
    <property type="entry name" value="alkPPc"/>
    <property type="match status" value="1"/>
</dbReference>
<evidence type="ECO:0000313" key="6">
    <source>
        <dbReference type="Proteomes" id="UP000663720"/>
    </source>
</evidence>
<dbReference type="AlphaFoldDB" id="A0A975GF67"/>
<feature type="binding site" evidence="3">
    <location>
        <position position="310"/>
    </location>
    <ligand>
        <name>Zn(2+)</name>
        <dbReference type="ChEBI" id="CHEBI:29105"/>
        <label>2</label>
    </ligand>
</feature>
<dbReference type="KEGG" id="dli:dnl_11760"/>
<feature type="binding site" evidence="3">
    <location>
        <position position="349"/>
    </location>
    <ligand>
        <name>Zn(2+)</name>
        <dbReference type="ChEBI" id="CHEBI:29105"/>
        <label>1</label>
    </ligand>
</feature>
<feature type="active site" description="Phosphoserine intermediate" evidence="2">
    <location>
        <position position="97"/>
    </location>
</feature>
<dbReference type="InterPro" id="IPR042085">
    <property type="entry name" value="Ap_crown"/>
</dbReference>
<dbReference type="PRINTS" id="PR00113">
    <property type="entry name" value="ALKPHPHTASE"/>
</dbReference>
<dbReference type="InterPro" id="IPR017850">
    <property type="entry name" value="Alkaline_phosphatase_core_sf"/>
</dbReference>
<feature type="binding site" evidence="3">
    <location>
        <position position="301"/>
    </location>
    <ligand>
        <name>Mg(2+)</name>
        <dbReference type="ChEBI" id="CHEBI:18420"/>
    </ligand>
</feature>
<dbReference type="GO" id="GO:0046872">
    <property type="term" value="F:metal ion binding"/>
    <property type="evidence" value="ECO:0007669"/>
    <property type="project" value="UniProtKB-KW"/>
</dbReference>
<dbReference type="GO" id="GO:0004035">
    <property type="term" value="F:alkaline phosphatase activity"/>
    <property type="evidence" value="ECO:0007669"/>
    <property type="project" value="TreeGrafter"/>
</dbReference>
<dbReference type="PANTHER" id="PTHR11596:SF5">
    <property type="entry name" value="ALKALINE PHOSPHATASE"/>
    <property type="match status" value="1"/>
</dbReference>
<protein>
    <submittedName>
        <fullName evidence="5">Alkaline phosphatase 3</fullName>
    </submittedName>
</protein>
<keyword evidence="3" id="KW-0862">Zinc</keyword>
<feature type="binding site" evidence="3">
    <location>
        <position position="148"/>
    </location>
    <ligand>
        <name>Mg(2+)</name>
        <dbReference type="ChEBI" id="CHEBI:18420"/>
    </ligand>
</feature>